<comment type="similarity">
    <text evidence="1 4">Belongs to the glycerate kinase type-1 family.</text>
</comment>
<evidence type="ECO:0000313" key="5">
    <source>
        <dbReference type="EMBL" id="AKP52541.1"/>
    </source>
</evidence>
<dbReference type="Pfam" id="PF02595">
    <property type="entry name" value="Gly_kinase"/>
    <property type="match status" value="1"/>
</dbReference>
<protein>
    <submittedName>
        <fullName evidence="5">Glycerate kinase</fullName>
    </submittedName>
</protein>
<dbReference type="InterPro" id="IPR018193">
    <property type="entry name" value="Glyc_kinase_flavodox-like_fold"/>
</dbReference>
<evidence type="ECO:0000256" key="2">
    <source>
        <dbReference type="ARBA" id="ARBA00022679"/>
    </source>
</evidence>
<dbReference type="InterPro" id="IPR036129">
    <property type="entry name" value="Glycerate_kinase_sf"/>
</dbReference>
<dbReference type="STRING" id="320787.CA2015_3143"/>
<accession>A0A0H4PDM5</accession>
<dbReference type="PATRIC" id="fig|320787.5.peg.3433"/>
<dbReference type="KEGG" id="camu:CA2015_3143"/>
<evidence type="ECO:0000313" key="6">
    <source>
        <dbReference type="Proteomes" id="UP000036520"/>
    </source>
</evidence>
<evidence type="ECO:0000256" key="4">
    <source>
        <dbReference type="PIRNR" id="PIRNR006078"/>
    </source>
</evidence>
<sequence>MNWLIAPNAFKGSIEADEAAKIIQNLIQAEDKGSVVKTAPIADGGDGTCYLLIQHLGLMKFHEQVCDPIGRARDGFFGYDPISETAYLDVSTVSGVKWLASDELNPWVSSSYGTGELIKEAISKGAKNIVLGLGGSATVDMGIGILAALGIIFLDEKGDELAPFSPYFLQKIAHIRFNGNLPSISFTCLCDVSNPFFGDNGAIPVFGPQKGLKADDQKLFVDASKKVYELFEKASKKTIDDQPSFGAAGGIALGLSAFFPTEIAQGAHFFFEKIEMEKMIDSADLIVTGEGRYDSQSAHGKGSFELLQLAHKKGKKIWLITSGDEADEAGFDEVIKLPDLDFNLSNIQERAKGNLKQAVFNKLNEKDF</sequence>
<proteinExistence type="inferred from homology"/>
<dbReference type="Gene3D" id="3.90.1510.10">
    <property type="entry name" value="Glycerate kinase, domain 2"/>
    <property type="match status" value="1"/>
</dbReference>
<evidence type="ECO:0000256" key="1">
    <source>
        <dbReference type="ARBA" id="ARBA00006284"/>
    </source>
</evidence>
<dbReference type="RefSeq" id="WP_048642742.1">
    <property type="nucleotide sequence ID" value="NZ_CP012040.1"/>
</dbReference>
<reference evidence="5 6" key="1">
    <citation type="submission" date="2015-07" db="EMBL/GenBank/DDBJ databases">
        <authorList>
            <person name="Kim K.M."/>
        </authorList>
    </citation>
    <scope>NUCLEOTIDE SEQUENCE [LARGE SCALE GENOMIC DNA]</scope>
    <source>
        <strain evidence="5 6">KCTC 12363</strain>
    </source>
</reference>
<dbReference type="InterPro" id="IPR004381">
    <property type="entry name" value="Glycerate_kinase"/>
</dbReference>
<gene>
    <name evidence="5" type="ORF">CA2015_3143</name>
</gene>
<organism evidence="5 6">
    <name type="scientific">Cyclobacterium amurskyense</name>
    <dbReference type="NCBI Taxonomy" id="320787"/>
    <lineage>
        <taxon>Bacteria</taxon>
        <taxon>Pseudomonadati</taxon>
        <taxon>Bacteroidota</taxon>
        <taxon>Cytophagia</taxon>
        <taxon>Cytophagales</taxon>
        <taxon>Cyclobacteriaceae</taxon>
        <taxon>Cyclobacterium</taxon>
    </lineage>
</organism>
<keyword evidence="6" id="KW-1185">Reference proteome</keyword>
<dbReference type="Proteomes" id="UP000036520">
    <property type="component" value="Chromosome"/>
</dbReference>
<dbReference type="GO" id="GO:0031388">
    <property type="term" value="P:organic acid phosphorylation"/>
    <property type="evidence" value="ECO:0007669"/>
    <property type="project" value="UniProtKB-UniRule"/>
</dbReference>
<dbReference type="Gene3D" id="3.40.50.10350">
    <property type="entry name" value="Glycerate kinase, domain 1"/>
    <property type="match status" value="1"/>
</dbReference>
<evidence type="ECO:0000256" key="3">
    <source>
        <dbReference type="ARBA" id="ARBA00022777"/>
    </source>
</evidence>
<dbReference type="PANTHER" id="PTHR21599">
    <property type="entry name" value="GLYCERATE KINASE"/>
    <property type="match status" value="1"/>
</dbReference>
<dbReference type="PANTHER" id="PTHR21599:SF0">
    <property type="entry name" value="GLYCERATE KINASE"/>
    <property type="match status" value="1"/>
</dbReference>
<dbReference type="NCBIfam" id="TIGR00045">
    <property type="entry name" value="glycerate kinase"/>
    <property type="match status" value="1"/>
</dbReference>
<keyword evidence="3 4" id="KW-0418">Kinase</keyword>
<name>A0A0H4PDM5_9BACT</name>
<dbReference type="AlphaFoldDB" id="A0A0H4PDM5"/>
<dbReference type="PIRSF" id="PIRSF006078">
    <property type="entry name" value="GlxK"/>
    <property type="match status" value="1"/>
</dbReference>
<dbReference type="SUPFAM" id="SSF110738">
    <property type="entry name" value="Glycerate kinase I"/>
    <property type="match status" value="1"/>
</dbReference>
<dbReference type="InterPro" id="IPR018197">
    <property type="entry name" value="Glycerate_kinase_RE-like"/>
</dbReference>
<dbReference type="OrthoDB" id="9774290at2"/>
<dbReference type="EMBL" id="CP012040">
    <property type="protein sequence ID" value="AKP52541.1"/>
    <property type="molecule type" value="Genomic_DNA"/>
</dbReference>
<dbReference type="GO" id="GO:0008887">
    <property type="term" value="F:glycerate kinase activity"/>
    <property type="evidence" value="ECO:0007669"/>
    <property type="project" value="UniProtKB-UniRule"/>
</dbReference>
<keyword evidence="2 4" id="KW-0808">Transferase</keyword>